<dbReference type="InterPro" id="IPR014013">
    <property type="entry name" value="Helic_SF1/SF2_ATP-bd_DinG/Rad3"/>
</dbReference>
<dbReference type="PANTHER" id="PTHR11472">
    <property type="entry name" value="DNA REPAIR DEAD HELICASE RAD3/XP-D SUBFAMILY MEMBER"/>
    <property type="match status" value="1"/>
</dbReference>
<dbReference type="AlphaFoldDB" id="A0A4R1QYH5"/>
<dbReference type="PANTHER" id="PTHR11472:SF34">
    <property type="entry name" value="REGULATOR OF TELOMERE ELONGATION HELICASE 1"/>
    <property type="match status" value="1"/>
</dbReference>
<evidence type="ECO:0000313" key="7">
    <source>
        <dbReference type="Proteomes" id="UP000295718"/>
    </source>
</evidence>
<dbReference type="InterPro" id="IPR006555">
    <property type="entry name" value="ATP-dep_Helicase_C"/>
</dbReference>
<evidence type="ECO:0000256" key="2">
    <source>
        <dbReference type="ARBA" id="ARBA00022801"/>
    </source>
</evidence>
<dbReference type="Proteomes" id="UP000295718">
    <property type="component" value="Unassembled WGS sequence"/>
</dbReference>
<keyword evidence="2" id="KW-0378">Hydrolase</keyword>
<name>A0A4R1QYH5_9FIRM</name>
<feature type="domain" description="Helicase ATP-binding" evidence="5">
    <location>
        <begin position="108"/>
        <end position="383"/>
    </location>
</feature>
<reference evidence="6 7" key="1">
    <citation type="submission" date="2019-03" db="EMBL/GenBank/DDBJ databases">
        <title>Genomic Encyclopedia of Type Strains, Phase IV (KMG-IV): sequencing the most valuable type-strain genomes for metagenomic binning, comparative biology and taxonomic classification.</title>
        <authorList>
            <person name="Goeker M."/>
        </authorList>
    </citation>
    <scope>NUCLEOTIDE SEQUENCE [LARGE SCALE GENOMIC DNA]</scope>
    <source>
        <strain evidence="6 7">DSM 100556</strain>
    </source>
</reference>
<gene>
    <name evidence="6" type="ORF">EDD76_108145</name>
</gene>
<comment type="similarity">
    <text evidence="4">Belongs to the helicase family. DinG subfamily.</text>
</comment>
<comment type="caution">
    <text evidence="6">The sequence shown here is derived from an EMBL/GenBank/DDBJ whole genome shotgun (WGS) entry which is preliminary data.</text>
</comment>
<dbReference type="InterPro" id="IPR045028">
    <property type="entry name" value="DinG/Rad3-like"/>
</dbReference>
<evidence type="ECO:0000256" key="4">
    <source>
        <dbReference type="ARBA" id="ARBA00038058"/>
    </source>
</evidence>
<evidence type="ECO:0000256" key="1">
    <source>
        <dbReference type="ARBA" id="ARBA00022741"/>
    </source>
</evidence>
<evidence type="ECO:0000259" key="5">
    <source>
        <dbReference type="PROSITE" id="PS51193"/>
    </source>
</evidence>
<dbReference type="PROSITE" id="PS51193">
    <property type="entry name" value="HELICASE_ATP_BIND_2"/>
    <property type="match status" value="1"/>
</dbReference>
<sequence>METMILICPADVKNRLYEAGIFKEKEDAVLLVGDCVLLERENGDSMSYRAVNIDDFTSKYLFTKKQPIDKAQYPKIAERIAGLEISHMDKEIINGSLRAENLLAFLFDTILPQHGMRLREKQKELSFVMLKALQENKLALCEAEVGTGKTHAYILALTIHNLFSEKKAPAVISTSTIALQKALTEEYIPQISAILLEHHIIDRPLSFVIRKGKSHYVCDSRLKTYEASVQHMQRDRDIDLLADLEKLQGIEERKLDLDNAPLTAYVKGRINVFQCRDNCSYAPICRFMRFRKKCLSGVYDFQITNHNYILAEMIGRKQGRKALFPDYGAIVFDESHKLVDVARQMYSTEWEEQEMEQILRMLKIHESYSLLDEKRAEKLVLLCSQLENWNRRIFERMAGGLSGRHTREESRVEIKLGMMERFYLKQMINGMEQLPLLCRENGGTGQRERSIRRQCQRLTDKLTVFLNSNHFICWMEKGNNGNLALCAIPMELERMLFQDIWSRHMPAIITSGTMSVRGDFTHFKKNTGIQYVSAGRIVETSKPSPFDYHKNGLLYIPERMPFPNIREENYIKAVMEEISKIVRATHGHTLILFTSYWLMERIYYGLKDELSDYPLFLMGRGRLDIIGNFRRSGNGVLFASDSAGEGIDLAGDILSSLIVVKLPFPVPDPVMEYQKTQYETTYGEKESFGLYRKEVIIPEMLIKLRQWFGRGIRRENDTAVFSILDSRASLKGRYRREILDTIPAMPVTDRVEEVTGFIIRNKAEDYFYGEEVKE</sequence>
<keyword evidence="6" id="KW-0347">Helicase</keyword>
<dbReference type="RefSeq" id="WP_165919316.1">
    <property type="nucleotide sequence ID" value="NZ_JPNB01000001.1"/>
</dbReference>
<dbReference type="GO" id="GO:0005524">
    <property type="term" value="F:ATP binding"/>
    <property type="evidence" value="ECO:0007669"/>
    <property type="project" value="UniProtKB-KW"/>
</dbReference>
<evidence type="ECO:0000313" key="6">
    <source>
        <dbReference type="EMBL" id="TCL57610.1"/>
    </source>
</evidence>
<dbReference type="STRING" id="1469948.GCA_000732725_02113"/>
<proteinExistence type="inferred from homology"/>
<keyword evidence="1" id="KW-0547">Nucleotide-binding</keyword>
<dbReference type="GO" id="GO:0003678">
    <property type="term" value="F:DNA helicase activity"/>
    <property type="evidence" value="ECO:0007669"/>
    <property type="project" value="TreeGrafter"/>
</dbReference>
<dbReference type="SMART" id="SM00491">
    <property type="entry name" value="HELICc2"/>
    <property type="match status" value="1"/>
</dbReference>
<dbReference type="GO" id="GO:0003676">
    <property type="term" value="F:nucleic acid binding"/>
    <property type="evidence" value="ECO:0007669"/>
    <property type="project" value="InterPro"/>
</dbReference>
<dbReference type="GO" id="GO:0006139">
    <property type="term" value="P:nucleobase-containing compound metabolic process"/>
    <property type="evidence" value="ECO:0007669"/>
    <property type="project" value="InterPro"/>
</dbReference>
<protein>
    <submittedName>
        <fullName evidence="6">ATP-dependent DNA helicase DinG</fullName>
    </submittedName>
</protein>
<keyword evidence="7" id="KW-1185">Reference proteome</keyword>
<dbReference type="EMBL" id="SLUO01000008">
    <property type="protein sequence ID" value="TCL57610.1"/>
    <property type="molecule type" value="Genomic_DNA"/>
</dbReference>
<evidence type="ECO:0000256" key="3">
    <source>
        <dbReference type="ARBA" id="ARBA00022840"/>
    </source>
</evidence>
<keyword evidence="3" id="KW-0067">ATP-binding</keyword>
<dbReference type="SUPFAM" id="SSF52540">
    <property type="entry name" value="P-loop containing nucleoside triphosphate hydrolases"/>
    <property type="match status" value="1"/>
</dbReference>
<dbReference type="InterPro" id="IPR027417">
    <property type="entry name" value="P-loop_NTPase"/>
</dbReference>
<dbReference type="Pfam" id="PF13307">
    <property type="entry name" value="Helicase_C_2"/>
    <property type="match status" value="1"/>
</dbReference>
<organism evidence="6 7">
    <name type="scientific">Kineothrix alysoides</name>
    <dbReference type="NCBI Taxonomy" id="1469948"/>
    <lineage>
        <taxon>Bacteria</taxon>
        <taxon>Bacillati</taxon>
        <taxon>Bacillota</taxon>
        <taxon>Clostridia</taxon>
        <taxon>Lachnospirales</taxon>
        <taxon>Lachnospiraceae</taxon>
        <taxon>Kineothrix</taxon>
    </lineage>
</organism>
<dbReference type="GO" id="GO:0016818">
    <property type="term" value="F:hydrolase activity, acting on acid anhydrides, in phosphorus-containing anhydrides"/>
    <property type="evidence" value="ECO:0007669"/>
    <property type="project" value="InterPro"/>
</dbReference>
<accession>A0A4R1QYH5</accession>
<dbReference type="Gene3D" id="3.40.50.300">
    <property type="entry name" value="P-loop containing nucleotide triphosphate hydrolases"/>
    <property type="match status" value="2"/>
</dbReference>